<dbReference type="Gene3D" id="3.90.850.10">
    <property type="entry name" value="Fumarylacetoacetase-like, C-terminal domain"/>
    <property type="match status" value="1"/>
</dbReference>
<dbReference type="InterPro" id="IPR011234">
    <property type="entry name" value="Fumarylacetoacetase-like_C"/>
</dbReference>
<sequence length="271" mass="29307">MAGTPTGDVKTVDVEAIVATLDRAWEERHTVRPLSETTGLDSPAVAYHIQTRWSELRAGRGERVLGHKIGLTSQAMRDQIGVNEPDYGRLWESRFFAAREGRSSVPAEVFLQPRVEGELAFLIGKPLDRDDCTAEEVLAATDAVAAAVEVIDSRITDWRIKLVDTIADNASYGAFTLGPWSPALRDADLRTIGMLVQQNGRTEVEALGSAVLGHPAESVAWLARTLNRLGTSLLPGDVVLSGALGRSLPATRGDEFVIETHGLPSLTVVFE</sequence>
<protein>
    <submittedName>
        <fullName evidence="3">Fumarylacetoacetate hydrolase family protein</fullName>
    </submittedName>
</protein>
<dbReference type="Proteomes" id="UP001500503">
    <property type="component" value="Unassembled WGS sequence"/>
</dbReference>
<gene>
    <name evidence="3" type="ORF">GCM10023191_046050</name>
</gene>
<feature type="domain" description="Fumarylacetoacetase-like C-terminal" evidence="2">
    <location>
        <begin position="105"/>
        <end position="267"/>
    </location>
</feature>
<keyword evidence="4" id="KW-1185">Reference proteome</keyword>
<proteinExistence type="predicted"/>
<dbReference type="InterPro" id="IPR036663">
    <property type="entry name" value="Fumarylacetoacetase_C_sf"/>
</dbReference>
<dbReference type="EMBL" id="BAABHF010000024">
    <property type="protein sequence ID" value="GAA4499349.1"/>
    <property type="molecule type" value="Genomic_DNA"/>
</dbReference>
<dbReference type="GO" id="GO:0016787">
    <property type="term" value="F:hydrolase activity"/>
    <property type="evidence" value="ECO:0007669"/>
    <property type="project" value="UniProtKB-KW"/>
</dbReference>
<organism evidence="3 4">
    <name type="scientific">Actinoallomurus oryzae</name>
    <dbReference type="NCBI Taxonomy" id="502180"/>
    <lineage>
        <taxon>Bacteria</taxon>
        <taxon>Bacillati</taxon>
        <taxon>Actinomycetota</taxon>
        <taxon>Actinomycetes</taxon>
        <taxon>Streptosporangiales</taxon>
        <taxon>Thermomonosporaceae</taxon>
        <taxon>Actinoallomurus</taxon>
    </lineage>
</organism>
<dbReference type="InterPro" id="IPR050772">
    <property type="entry name" value="Hydratase-Decarb/MhpD_sf"/>
</dbReference>
<name>A0ABP8QAG5_9ACTN</name>
<comment type="caution">
    <text evidence="3">The sequence shown here is derived from an EMBL/GenBank/DDBJ whole genome shotgun (WGS) entry which is preliminary data.</text>
</comment>
<keyword evidence="3" id="KW-0378">Hydrolase</keyword>
<dbReference type="SUPFAM" id="SSF56529">
    <property type="entry name" value="FAH"/>
    <property type="match status" value="1"/>
</dbReference>
<evidence type="ECO:0000313" key="4">
    <source>
        <dbReference type="Proteomes" id="UP001500503"/>
    </source>
</evidence>
<dbReference type="PANTHER" id="PTHR30143">
    <property type="entry name" value="ACID HYDRATASE"/>
    <property type="match status" value="1"/>
</dbReference>
<keyword evidence="1" id="KW-0456">Lyase</keyword>
<evidence type="ECO:0000259" key="2">
    <source>
        <dbReference type="Pfam" id="PF01557"/>
    </source>
</evidence>
<reference evidence="4" key="1">
    <citation type="journal article" date="2019" name="Int. J. Syst. Evol. Microbiol.">
        <title>The Global Catalogue of Microorganisms (GCM) 10K type strain sequencing project: providing services to taxonomists for standard genome sequencing and annotation.</title>
        <authorList>
            <consortium name="The Broad Institute Genomics Platform"/>
            <consortium name="The Broad Institute Genome Sequencing Center for Infectious Disease"/>
            <person name="Wu L."/>
            <person name="Ma J."/>
        </authorList>
    </citation>
    <scope>NUCLEOTIDE SEQUENCE [LARGE SCALE GENOMIC DNA]</scope>
    <source>
        <strain evidence="4">JCM 17933</strain>
    </source>
</reference>
<evidence type="ECO:0000313" key="3">
    <source>
        <dbReference type="EMBL" id="GAA4499349.1"/>
    </source>
</evidence>
<accession>A0ABP8QAG5</accession>
<dbReference type="RefSeq" id="WP_345467023.1">
    <property type="nucleotide sequence ID" value="NZ_BAABHF010000024.1"/>
</dbReference>
<dbReference type="PANTHER" id="PTHR30143:SF0">
    <property type="entry name" value="2-KETO-4-PENTENOATE HYDRATASE"/>
    <property type="match status" value="1"/>
</dbReference>
<evidence type="ECO:0000256" key="1">
    <source>
        <dbReference type="ARBA" id="ARBA00023239"/>
    </source>
</evidence>
<dbReference type="Pfam" id="PF01557">
    <property type="entry name" value="FAA_hydrolase"/>
    <property type="match status" value="1"/>
</dbReference>